<dbReference type="InterPro" id="IPR012677">
    <property type="entry name" value="Nucleotide-bd_a/b_plait_sf"/>
</dbReference>
<dbReference type="SUPFAM" id="SSF82171">
    <property type="entry name" value="DPP6 N-terminal domain-like"/>
    <property type="match status" value="1"/>
</dbReference>
<evidence type="ECO:0000256" key="1">
    <source>
        <dbReference type="ARBA" id="ARBA00004496"/>
    </source>
</evidence>
<feature type="domain" description="RRM" evidence="11">
    <location>
        <begin position="41"/>
        <end position="127"/>
    </location>
</feature>
<dbReference type="GO" id="GO:0003723">
    <property type="term" value="F:RNA binding"/>
    <property type="evidence" value="ECO:0007669"/>
    <property type="project" value="UniProtKB-UniRule"/>
</dbReference>
<keyword evidence="5" id="KW-0677">Repeat</keyword>
<protein>
    <recommendedName>
        <fullName evidence="8">Eukaryotic translation initiation factor 3 subunit B</fullName>
        <shortName evidence="8">eIF3b</shortName>
    </recommendedName>
    <alternativeName>
        <fullName evidence="8">Eukaryotic translation initiation factor 3 90 kDa subunit homolog</fullName>
        <shortName evidence="8">eIF3 p90</shortName>
    </alternativeName>
    <alternativeName>
        <fullName evidence="8">Translation initiation factor eIF3, p90 subunit homolog</fullName>
    </alternativeName>
</protein>
<dbReference type="FunFam" id="3.30.70.330:FF:000235">
    <property type="entry name" value="Eukaryotic translation initiation factor 3 subunit B"/>
    <property type="match status" value="1"/>
</dbReference>
<dbReference type="Proteomes" id="UP000094569">
    <property type="component" value="Unassembled WGS sequence"/>
</dbReference>
<comment type="subcellular location">
    <subcellularLocation>
        <location evidence="1 8 9">Cytoplasm</location>
    </subcellularLocation>
</comment>
<dbReference type="SMART" id="SM00360">
    <property type="entry name" value="RRM"/>
    <property type="match status" value="1"/>
</dbReference>
<dbReference type="InterPro" id="IPR015943">
    <property type="entry name" value="WD40/YVTN_repeat-like_dom_sf"/>
</dbReference>
<keyword evidence="13" id="KW-1185">Reference proteome</keyword>
<sequence>MAPSFDTLTEQDLHEEEVEEEIDFSDLKAQYEVKLEEGLDTFIVIDGLPVVPEESRQKLIKFLLRKLSAVGHTSEDAVFMPVNDKNMSEGFAFVEYETPEQAVAAVKQLHGVPLDKKHTLSVNKLMDIDRYGREGRIEEEYKPPTVEPFKEKEHLRSWLGDANARDQFALFRGDKVGVFWNNKSNEPENVVDRAHWTQLFVQWSPKGSFLASVHPQGIQLWGGPSFSKQKQFPHPFVQLVEFSPNESYMTTWSARPIQVEEGQPVLTYEEDGKNIIIWDIATGKPLRSFVSHDLTAGPAGDGDAQPKKKVQWPAFKWSADEKYVARMLQGQSISIYETPRMNLLGKTSVKIDGVMDFEWSPATTQREGIKQYEQLLCFWTPEMGSSPARVGMMSVPSKEIVRTRNLFNVSDVKLHWQSQGTYVCVKVDRHSKSKKSLATNLEIFRVREKGVPVEVVDSLKDTVINFAWEPNGNRFVAITTGEAVAGAAVAPKTAVSFFAPEKKGHQLGSFKLVRTLDKKNNNAIYWSPKGRFVVVGTVHSQTSFDMDFWDMDFEGDKPEGEKDFAANLQLLTTVEHYGVTDIDWDPTGRYVVSSASAWTHSMENGWSIHTFSGTTLAEHPTDKFKQFAWRPRPATLLSKEEQKQVRKNLREYSKEFEEEDKYAVDIANTAVVETRKRVLNEWAAWLRREKEFLAEEREAYELPENADEPKLAKDARPEAEDQGETVVEEMVEEIVEEHEEVIG</sequence>
<evidence type="ECO:0000256" key="3">
    <source>
        <dbReference type="ARBA" id="ARBA00022540"/>
    </source>
</evidence>
<evidence type="ECO:0000256" key="9">
    <source>
        <dbReference type="PIRNR" id="PIRNR036424"/>
    </source>
</evidence>
<dbReference type="Gene3D" id="3.30.70.330">
    <property type="match status" value="1"/>
</dbReference>
<keyword evidence="7 8" id="KW-0648">Protein biosynthesis</keyword>
<reference evidence="12 13" key="1">
    <citation type="journal article" date="2016" name="BMC Genomics">
        <title>Comparative genomic and transcriptomic analyses of the Fuzhuan brick tea-fermentation fungus Aspergillus cristatus.</title>
        <authorList>
            <person name="Ge Y."/>
            <person name="Wang Y."/>
            <person name="Liu Y."/>
            <person name="Tan Y."/>
            <person name="Ren X."/>
            <person name="Zhang X."/>
            <person name="Hyde K.D."/>
            <person name="Liu Y."/>
            <person name="Liu Z."/>
        </authorList>
    </citation>
    <scope>NUCLEOTIDE SEQUENCE [LARGE SCALE GENOMIC DNA]</scope>
    <source>
        <strain evidence="12 13">GZAAS20.1005</strain>
    </source>
</reference>
<comment type="function">
    <text evidence="9">Component of the eukaryotic translation initiation factor 3 (eIF-3) complex, which is involved in protein synthesis and, together with other initiation factors, stimulates binding of mRNA and methionyl-tRNAi to the 40S ribosome.</text>
</comment>
<keyword evidence="2 8" id="KW-0963">Cytoplasm</keyword>
<evidence type="ECO:0000313" key="12">
    <source>
        <dbReference type="EMBL" id="ODM15344.1"/>
    </source>
</evidence>
<dbReference type="PIRSF" id="PIRSF036424">
    <property type="entry name" value="eIF3b"/>
    <property type="match status" value="1"/>
</dbReference>
<proteinExistence type="inferred from homology"/>
<comment type="similarity">
    <text evidence="8 9">Belongs to the eIF-3 subunit B family.</text>
</comment>
<dbReference type="OrthoDB" id="10250414at2759"/>
<dbReference type="InterPro" id="IPR000504">
    <property type="entry name" value="RRM_dom"/>
</dbReference>
<dbReference type="SUPFAM" id="SSF54928">
    <property type="entry name" value="RNA-binding domain, RBD"/>
    <property type="match status" value="1"/>
</dbReference>
<dbReference type="GO" id="GO:0001732">
    <property type="term" value="P:formation of cytoplasmic translation initiation complex"/>
    <property type="evidence" value="ECO:0007669"/>
    <property type="project" value="UniProtKB-UniRule"/>
</dbReference>
<dbReference type="PANTHER" id="PTHR14068:SF0">
    <property type="entry name" value="EUKARYOTIC TRANSLATION INITIATION FACTOR 3 SUBUNIT B"/>
    <property type="match status" value="1"/>
</dbReference>
<keyword evidence="4" id="KW-0853">WD repeat</keyword>
<dbReference type="AlphaFoldDB" id="A0A1E3B342"/>
<name>A0A1E3B342_ASPCR</name>
<dbReference type="Pfam" id="PF00076">
    <property type="entry name" value="RRM_1"/>
    <property type="match status" value="1"/>
</dbReference>
<dbReference type="VEuPathDB" id="FungiDB:SI65_09285"/>
<evidence type="ECO:0000256" key="2">
    <source>
        <dbReference type="ARBA" id="ARBA00022490"/>
    </source>
</evidence>
<dbReference type="Gene3D" id="2.130.10.10">
    <property type="entry name" value="YVTN repeat-like/Quinoprotein amine dehydrogenase"/>
    <property type="match status" value="2"/>
</dbReference>
<evidence type="ECO:0000256" key="7">
    <source>
        <dbReference type="ARBA" id="ARBA00022917"/>
    </source>
</evidence>
<dbReference type="GO" id="GO:0005852">
    <property type="term" value="C:eukaryotic translation initiation factor 3 complex"/>
    <property type="evidence" value="ECO:0007669"/>
    <property type="project" value="UniProtKB-UniRule"/>
</dbReference>
<accession>A0A1E3B342</accession>
<dbReference type="GO" id="GO:0016282">
    <property type="term" value="C:eukaryotic 43S preinitiation complex"/>
    <property type="evidence" value="ECO:0007669"/>
    <property type="project" value="UniProtKB-UniRule"/>
</dbReference>
<dbReference type="GO" id="GO:0003743">
    <property type="term" value="F:translation initiation factor activity"/>
    <property type="evidence" value="ECO:0007669"/>
    <property type="project" value="UniProtKB-UniRule"/>
</dbReference>
<dbReference type="PANTHER" id="PTHR14068">
    <property type="entry name" value="EUKARYOTIC TRANSLATION INITIATION FACTOR 3 EIF3 -RELATED"/>
    <property type="match status" value="1"/>
</dbReference>
<feature type="compositionally biased region" description="Basic and acidic residues" evidence="10">
    <location>
        <begin position="707"/>
        <end position="719"/>
    </location>
</feature>
<evidence type="ECO:0000256" key="4">
    <source>
        <dbReference type="ARBA" id="ARBA00022574"/>
    </source>
</evidence>
<dbReference type="InterPro" id="IPR034363">
    <property type="entry name" value="eIF3B_RRM"/>
</dbReference>
<dbReference type="CDD" id="cd12278">
    <property type="entry name" value="RRM_eIF3B"/>
    <property type="match status" value="1"/>
</dbReference>
<dbReference type="STRING" id="573508.A0A1E3B342"/>
<dbReference type="EMBL" id="JXNT01000017">
    <property type="protein sequence ID" value="ODM15344.1"/>
    <property type="molecule type" value="Genomic_DNA"/>
</dbReference>
<dbReference type="GO" id="GO:0031369">
    <property type="term" value="F:translation initiation factor binding"/>
    <property type="evidence" value="ECO:0007669"/>
    <property type="project" value="InterPro"/>
</dbReference>
<dbReference type="GO" id="GO:0033290">
    <property type="term" value="C:eukaryotic 48S preinitiation complex"/>
    <property type="evidence" value="ECO:0007669"/>
    <property type="project" value="UniProtKB-UniRule"/>
</dbReference>
<dbReference type="InterPro" id="IPR035979">
    <property type="entry name" value="RBD_domain_sf"/>
</dbReference>
<dbReference type="HAMAP" id="MF_03001">
    <property type="entry name" value="eIF3b"/>
    <property type="match status" value="1"/>
</dbReference>
<comment type="subunit">
    <text evidence="8 9">Component of the eukaryotic translation initiation factor 3 (eIF-3) complex.</text>
</comment>
<evidence type="ECO:0000256" key="5">
    <source>
        <dbReference type="ARBA" id="ARBA00022737"/>
    </source>
</evidence>
<feature type="region of interest" description="Disordered" evidence="10">
    <location>
        <begin position="700"/>
        <end position="725"/>
    </location>
</feature>
<gene>
    <name evidence="8" type="primary">PRT1</name>
    <name evidence="12" type="ORF">SI65_09285</name>
</gene>
<comment type="function">
    <text evidence="8">RNA-binding component of the eukaryotic translation initiation factor 3 (eIF-3) complex, which is involved in protein synthesis of a specialized repertoire of mRNAs and, together with other initiation factors, stimulates binding of mRNA and methionyl-tRNAi to the 40S ribosome. The eIF-3 complex specifically targets and initiates translation of a subset of mRNAs involved in cell proliferation.</text>
</comment>
<evidence type="ECO:0000259" key="11">
    <source>
        <dbReference type="PROSITE" id="PS50102"/>
    </source>
</evidence>
<dbReference type="InterPro" id="IPR013979">
    <property type="entry name" value="TIF_beta_prop-like"/>
</dbReference>
<evidence type="ECO:0000256" key="8">
    <source>
        <dbReference type="HAMAP-Rule" id="MF_03001"/>
    </source>
</evidence>
<dbReference type="PROSITE" id="PS50102">
    <property type="entry name" value="RRM"/>
    <property type="match status" value="1"/>
</dbReference>
<evidence type="ECO:0000256" key="10">
    <source>
        <dbReference type="SAM" id="MobiDB-lite"/>
    </source>
</evidence>
<keyword evidence="6 8" id="KW-0694">RNA-binding</keyword>
<evidence type="ECO:0000313" key="13">
    <source>
        <dbReference type="Proteomes" id="UP000094569"/>
    </source>
</evidence>
<organism evidence="12 13">
    <name type="scientific">Aspergillus cristatus</name>
    <name type="common">Chinese Fuzhuan brick tea-fermentation fungus</name>
    <name type="synonym">Eurotium cristatum</name>
    <dbReference type="NCBI Taxonomy" id="573508"/>
    <lineage>
        <taxon>Eukaryota</taxon>
        <taxon>Fungi</taxon>
        <taxon>Dikarya</taxon>
        <taxon>Ascomycota</taxon>
        <taxon>Pezizomycotina</taxon>
        <taxon>Eurotiomycetes</taxon>
        <taxon>Eurotiomycetidae</taxon>
        <taxon>Eurotiales</taxon>
        <taxon>Aspergillaceae</taxon>
        <taxon>Aspergillus</taxon>
        <taxon>Aspergillus subgen. Aspergillus</taxon>
    </lineage>
</organism>
<comment type="caution">
    <text evidence="12">The sequence shown here is derived from an EMBL/GenBank/DDBJ whole genome shotgun (WGS) entry which is preliminary data.</text>
</comment>
<evidence type="ECO:0000256" key="6">
    <source>
        <dbReference type="ARBA" id="ARBA00022884"/>
    </source>
</evidence>
<dbReference type="FunFam" id="2.130.10.10:FF:000419">
    <property type="entry name" value="Eukaryotic translation initiation factor 3 subunit B"/>
    <property type="match status" value="1"/>
</dbReference>
<dbReference type="InterPro" id="IPR011400">
    <property type="entry name" value="EIF3B"/>
</dbReference>
<keyword evidence="3 8" id="KW-0396">Initiation factor</keyword>
<dbReference type="Pfam" id="PF08662">
    <property type="entry name" value="eIF2A"/>
    <property type="match status" value="1"/>
</dbReference>